<evidence type="ECO:0000313" key="2">
    <source>
        <dbReference type="RefSeq" id="XP_075091619.1"/>
    </source>
</evidence>
<gene>
    <name evidence="2" type="primary">LOC142171814</name>
</gene>
<dbReference type="Proteomes" id="UP000790787">
    <property type="component" value="Chromosome 17"/>
</dbReference>
<evidence type="ECO:0000313" key="1">
    <source>
        <dbReference type="Proteomes" id="UP000790787"/>
    </source>
</evidence>
<organism evidence="1 2">
    <name type="scientific">Nicotiana tabacum</name>
    <name type="common">Common tobacco</name>
    <dbReference type="NCBI Taxonomy" id="4097"/>
    <lineage>
        <taxon>Eukaryota</taxon>
        <taxon>Viridiplantae</taxon>
        <taxon>Streptophyta</taxon>
        <taxon>Embryophyta</taxon>
        <taxon>Tracheophyta</taxon>
        <taxon>Spermatophyta</taxon>
        <taxon>Magnoliopsida</taxon>
        <taxon>eudicotyledons</taxon>
        <taxon>Gunneridae</taxon>
        <taxon>Pentapetalae</taxon>
        <taxon>asterids</taxon>
        <taxon>lamiids</taxon>
        <taxon>Solanales</taxon>
        <taxon>Solanaceae</taxon>
        <taxon>Nicotianoideae</taxon>
        <taxon>Nicotianeae</taxon>
        <taxon>Nicotiana</taxon>
    </lineage>
</organism>
<reference evidence="1" key="1">
    <citation type="journal article" date="2014" name="Nat. Commun.">
        <title>The tobacco genome sequence and its comparison with those of tomato and potato.</title>
        <authorList>
            <person name="Sierro N."/>
            <person name="Battey J.N."/>
            <person name="Ouadi S."/>
            <person name="Bakaher N."/>
            <person name="Bovet L."/>
            <person name="Willig A."/>
            <person name="Goepfert S."/>
            <person name="Peitsch M.C."/>
            <person name="Ivanov N.V."/>
        </authorList>
    </citation>
    <scope>NUCLEOTIDE SEQUENCE [LARGE SCALE GENOMIC DNA]</scope>
</reference>
<name>A0AC58T303_TOBAC</name>
<reference evidence="2" key="2">
    <citation type="submission" date="2025-08" db="UniProtKB">
        <authorList>
            <consortium name="RefSeq"/>
        </authorList>
    </citation>
    <scope>IDENTIFICATION</scope>
    <source>
        <tissue evidence="2">Leaf</tissue>
    </source>
</reference>
<dbReference type="RefSeq" id="XP_075091619.1">
    <property type="nucleotide sequence ID" value="XM_075235518.1"/>
</dbReference>
<protein>
    <submittedName>
        <fullName evidence="2">Uncharacterized protein LOC142171814</fullName>
    </submittedName>
</protein>
<accession>A0AC58T303</accession>
<keyword evidence="1" id="KW-1185">Reference proteome</keyword>
<proteinExistence type="predicted"/>
<sequence>MSEFDIVYKLRIAIKSQVLANFVADFTPGLLPLATKEAVMVSESTSEVLTLFTDGASNVKGFGLSIILTTPSGETLRQSIRTVPLTNNEAEYETLIARLELARGLDSEVIEIKYDSQLVVNQVYEIFEAKEKSMQQYAMKVQALLARFREWSIMHILREENIEADALDKLGSSTEMKGADSDMVVHLMHSVLDANNYYEVNVTNLAWDWRNEIINYLEQKKLPENPKASRALRTKAA</sequence>